<evidence type="ECO:0000256" key="6">
    <source>
        <dbReference type="ARBA" id="ARBA00023288"/>
    </source>
</evidence>
<protein>
    <submittedName>
        <fullName evidence="9">Entericidin ecnab</fullName>
    </submittedName>
</protein>
<dbReference type="AlphaFoldDB" id="L0DUX4"/>
<evidence type="ECO:0000313" key="10">
    <source>
        <dbReference type="Proteomes" id="UP000010809"/>
    </source>
</evidence>
<keyword evidence="5" id="KW-0564">Palmitate</keyword>
<dbReference type="eggNOG" id="COG5510">
    <property type="taxonomic scope" value="Bacteria"/>
</dbReference>
<feature type="compositionally biased region" description="Basic and acidic residues" evidence="7">
    <location>
        <begin position="27"/>
        <end position="36"/>
    </location>
</feature>
<dbReference type="GO" id="GO:0016020">
    <property type="term" value="C:membrane"/>
    <property type="evidence" value="ECO:0007669"/>
    <property type="project" value="InterPro"/>
</dbReference>
<keyword evidence="4 8" id="KW-0472">Membrane</keyword>
<sequence length="126" mass="13855">MLGVEFEHARPYRFSGERAGAPSRRGISYDKSRGPEFDAGSVAPELRLSRPRWRNRRRRCPGAAGDLRPRSERAMRRTISWTVLLTGLVVFAAGGLGGCGTVEGFGKDVQKGGEAIERAAERHKSD</sequence>
<feature type="region of interest" description="Disordered" evidence="7">
    <location>
        <begin position="15"/>
        <end position="41"/>
    </location>
</feature>
<feature type="transmembrane region" description="Helical" evidence="8">
    <location>
        <begin position="78"/>
        <end position="97"/>
    </location>
</feature>
<evidence type="ECO:0000256" key="2">
    <source>
        <dbReference type="ARBA" id="ARBA00022475"/>
    </source>
</evidence>
<dbReference type="KEGG" id="tni:TVNIR_0465"/>
<keyword evidence="8" id="KW-1133">Transmembrane helix</keyword>
<evidence type="ECO:0000256" key="3">
    <source>
        <dbReference type="ARBA" id="ARBA00022729"/>
    </source>
</evidence>
<dbReference type="HOGENOM" id="CLU_1980593_0_0_6"/>
<evidence type="ECO:0000256" key="8">
    <source>
        <dbReference type="SAM" id="Phobius"/>
    </source>
</evidence>
<dbReference type="Pfam" id="PF08085">
    <property type="entry name" value="Entericidin"/>
    <property type="match status" value="1"/>
</dbReference>
<evidence type="ECO:0000256" key="7">
    <source>
        <dbReference type="SAM" id="MobiDB-lite"/>
    </source>
</evidence>
<gene>
    <name evidence="9" type="ordered locus">TVNIR_0465</name>
</gene>
<dbReference type="EMBL" id="CP003989">
    <property type="protein sequence ID" value="AGA32166.1"/>
    <property type="molecule type" value="Genomic_DNA"/>
</dbReference>
<comment type="similarity">
    <text evidence="1">Belongs to the EcnA/EcnB lipoprotein family.</text>
</comment>
<dbReference type="Proteomes" id="UP000010809">
    <property type="component" value="Chromosome"/>
</dbReference>
<keyword evidence="2" id="KW-1003">Cell membrane</keyword>
<evidence type="ECO:0000256" key="5">
    <source>
        <dbReference type="ARBA" id="ARBA00023139"/>
    </source>
</evidence>
<keyword evidence="8" id="KW-0812">Transmembrane</keyword>
<name>L0DUX4_THIND</name>
<accession>L0DUX4</accession>
<evidence type="ECO:0000313" key="9">
    <source>
        <dbReference type="EMBL" id="AGA32166.1"/>
    </source>
</evidence>
<reference evidence="9" key="1">
    <citation type="submission" date="2015-12" db="EMBL/GenBank/DDBJ databases">
        <authorList>
            <person name="Tikhonova T.V."/>
            <person name="Pavlov A.R."/>
            <person name="Beletsky A.V."/>
            <person name="Mardanov A.V."/>
            <person name="Sorokin D.Y."/>
            <person name="Ravin N.V."/>
            <person name="Popov V.O."/>
        </authorList>
    </citation>
    <scope>NUCLEOTIDE SEQUENCE</scope>
    <source>
        <strain evidence="9">DSM 14787</strain>
    </source>
</reference>
<evidence type="ECO:0000256" key="1">
    <source>
        <dbReference type="ARBA" id="ARBA00010296"/>
    </source>
</evidence>
<dbReference type="STRING" id="1255043.TVNIR_0465"/>
<keyword evidence="6" id="KW-0449">Lipoprotein</keyword>
<evidence type="ECO:0000256" key="4">
    <source>
        <dbReference type="ARBA" id="ARBA00023136"/>
    </source>
</evidence>
<dbReference type="InterPro" id="IPR012556">
    <property type="entry name" value="Entericidin"/>
</dbReference>
<dbReference type="PATRIC" id="fig|1255043.3.peg.468"/>
<organism evidence="9 10">
    <name type="scientific">Thioalkalivibrio nitratireducens (strain DSM 14787 / UNIQEM 213 / ALEN2)</name>
    <dbReference type="NCBI Taxonomy" id="1255043"/>
    <lineage>
        <taxon>Bacteria</taxon>
        <taxon>Pseudomonadati</taxon>
        <taxon>Pseudomonadota</taxon>
        <taxon>Gammaproteobacteria</taxon>
        <taxon>Chromatiales</taxon>
        <taxon>Ectothiorhodospiraceae</taxon>
        <taxon>Thioalkalivibrio</taxon>
    </lineage>
</organism>
<keyword evidence="3" id="KW-0732">Signal</keyword>
<dbReference type="GO" id="GO:0009636">
    <property type="term" value="P:response to toxic substance"/>
    <property type="evidence" value="ECO:0007669"/>
    <property type="project" value="InterPro"/>
</dbReference>
<proteinExistence type="inferred from homology"/>
<keyword evidence="10" id="KW-1185">Reference proteome</keyword>